<name>A0AAI8Z110_9PEZI</name>
<dbReference type="PANTHER" id="PTHR14087">
    <property type="entry name" value="THYMOCYTE NUCLEAR PROTEIN 1"/>
    <property type="match status" value="1"/>
</dbReference>
<dbReference type="GO" id="GO:0005634">
    <property type="term" value="C:nucleus"/>
    <property type="evidence" value="ECO:0007669"/>
    <property type="project" value="UniProtKB-SubCell"/>
</dbReference>
<feature type="compositionally biased region" description="Basic residues" evidence="3">
    <location>
        <begin position="264"/>
        <end position="276"/>
    </location>
</feature>
<dbReference type="Pfam" id="PF01878">
    <property type="entry name" value="EVE"/>
    <property type="match status" value="1"/>
</dbReference>
<feature type="compositionally biased region" description="Low complexity" evidence="3">
    <location>
        <begin position="137"/>
        <end position="154"/>
    </location>
</feature>
<feature type="compositionally biased region" description="Low complexity" evidence="3">
    <location>
        <begin position="593"/>
        <end position="609"/>
    </location>
</feature>
<feature type="domain" description="EVE" evidence="4">
    <location>
        <begin position="299"/>
        <end position="460"/>
    </location>
</feature>
<dbReference type="SUPFAM" id="SSF88697">
    <property type="entry name" value="PUA domain-like"/>
    <property type="match status" value="1"/>
</dbReference>
<evidence type="ECO:0000256" key="1">
    <source>
        <dbReference type="ARBA" id="ARBA00004123"/>
    </source>
</evidence>
<feature type="compositionally biased region" description="Acidic residues" evidence="3">
    <location>
        <begin position="466"/>
        <end position="475"/>
    </location>
</feature>
<feature type="region of interest" description="Disordered" evidence="3">
    <location>
        <begin position="466"/>
        <end position="498"/>
    </location>
</feature>
<dbReference type="GO" id="GO:0003677">
    <property type="term" value="F:DNA binding"/>
    <property type="evidence" value="ECO:0007669"/>
    <property type="project" value="InterPro"/>
</dbReference>
<comment type="subcellular location">
    <subcellularLocation>
        <location evidence="1">Nucleus</location>
    </subcellularLocation>
</comment>
<dbReference type="InterPro" id="IPR047197">
    <property type="entry name" value="THYN1-like_EVE"/>
</dbReference>
<organism evidence="5 6">
    <name type="scientific">Lecanosticta acicola</name>
    <dbReference type="NCBI Taxonomy" id="111012"/>
    <lineage>
        <taxon>Eukaryota</taxon>
        <taxon>Fungi</taxon>
        <taxon>Dikarya</taxon>
        <taxon>Ascomycota</taxon>
        <taxon>Pezizomycotina</taxon>
        <taxon>Dothideomycetes</taxon>
        <taxon>Dothideomycetidae</taxon>
        <taxon>Mycosphaerellales</taxon>
        <taxon>Mycosphaerellaceae</taxon>
        <taxon>Lecanosticta</taxon>
    </lineage>
</organism>
<evidence type="ECO:0000256" key="2">
    <source>
        <dbReference type="ARBA" id="ARBA00023242"/>
    </source>
</evidence>
<evidence type="ECO:0000313" key="5">
    <source>
        <dbReference type="EMBL" id="CAK4030645.1"/>
    </source>
</evidence>
<dbReference type="PANTHER" id="PTHR14087:SF7">
    <property type="entry name" value="THYMOCYTE NUCLEAR PROTEIN 1"/>
    <property type="match status" value="1"/>
</dbReference>
<dbReference type="SMART" id="SM00384">
    <property type="entry name" value="AT_hook"/>
    <property type="match status" value="5"/>
</dbReference>
<gene>
    <name evidence="5" type="ORF">LECACI_7A005803</name>
</gene>
<evidence type="ECO:0000313" key="6">
    <source>
        <dbReference type="Proteomes" id="UP001296104"/>
    </source>
</evidence>
<feature type="compositionally biased region" description="Low complexity" evidence="3">
    <location>
        <begin position="8"/>
        <end position="32"/>
    </location>
</feature>
<evidence type="ECO:0000259" key="4">
    <source>
        <dbReference type="Pfam" id="PF01878"/>
    </source>
</evidence>
<feature type="compositionally biased region" description="Low complexity" evidence="3">
    <location>
        <begin position="53"/>
        <end position="64"/>
    </location>
</feature>
<dbReference type="InterPro" id="IPR017956">
    <property type="entry name" value="AT_hook_DNA-bd_motif"/>
</dbReference>
<keyword evidence="6" id="KW-1185">Reference proteome</keyword>
<protein>
    <submittedName>
        <fullName evidence="5">Thymocyte nuclear 1</fullName>
    </submittedName>
</protein>
<dbReference type="Proteomes" id="UP001296104">
    <property type="component" value="Unassembled WGS sequence"/>
</dbReference>
<evidence type="ECO:0000256" key="3">
    <source>
        <dbReference type="SAM" id="MobiDB-lite"/>
    </source>
</evidence>
<proteinExistence type="predicted"/>
<dbReference type="CDD" id="cd21133">
    <property type="entry name" value="EVE"/>
    <property type="match status" value="1"/>
</dbReference>
<reference evidence="5" key="1">
    <citation type="submission" date="2023-11" db="EMBL/GenBank/DDBJ databases">
        <authorList>
            <person name="Alioto T."/>
            <person name="Alioto T."/>
            <person name="Gomez Garrido J."/>
        </authorList>
    </citation>
    <scope>NUCLEOTIDE SEQUENCE</scope>
</reference>
<feature type="compositionally biased region" description="Low complexity" evidence="3">
    <location>
        <begin position="511"/>
        <end position="524"/>
    </location>
</feature>
<dbReference type="PRINTS" id="PR00929">
    <property type="entry name" value="ATHOOK"/>
</dbReference>
<dbReference type="EMBL" id="CAVMBE010000038">
    <property type="protein sequence ID" value="CAK4030645.1"/>
    <property type="molecule type" value="Genomic_DNA"/>
</dbReference>
<dbReference type="InterPro" id="IPR015947">
    <property type="entry name" value="PUA-like_sf"/>
</dbReference>
<feature type="compositionally biased region" description="Acidic residues" evidence="3">
    <location>
        <begin position="241"/>
        <end position="253"/>
    </location>
</feature>
<feature type="compositionally biased region" description="Basic and acidic residues" evidence="3">
    <location>
        <begin position="284"/>
        <end position="298"/>
    </location>
</feature>
<dbReference type="Gene3D" id="3.10.590.10">
    <property type="entry name" value="ph1033 like domains"/>
    <property type="match status" value="1"/>
</dbReference>
<feature type="region of interest" description="Disordered" evidence="3">
    <location>
        <begin position="511"/>
        <end position="642"/>
    </location>
</feature>
<feature type="compositionally biased region" description="Low complexity" evidence="3">
    <location>
        <begin position="198"/>
        <end position="218"/>
    </location>
</feature>
<keyword evidence="2" id="KW-0539">Nucleus</keyword>
<accession>A0AAI8Z110</accession>
<feature type="region of interest" description="Disordered" evidence="3">
    <location>
        <begin position="1"/>
        <end position="298"/>
    </location>
</feature>
<dbReference type="InterPro" id="IPR052181">
    <property type="entry name" value="5hmC_binding"/>
</dbReference>
<dbReference type="InterPro" id="IPR002740">
    <property type="entry name" value="EVE_domain"/>
</dbReference>
<dbReference type="AlphaFoldDB" id="A0AAI8Z110"/>
<feature type="compositionally biased region" description="Acidic residues" evidence="3">
    <location>
        <begin position="166"/>
        <end position="186"/>
    </location>
</feature>
<sequence length="642" mass="67974">MPPKKKGAAPAKAKATEATRATAPTIPSTITTNRGKEIETTAAATRPKRETVPAAAAASAPKKPAGTKRGRSTSDVNKEPPTKRGRPSEAATDEENLAPAPTKRGPGRPPKNASASKAVPEEDPAPVPAKRGPGRPPKAASAAKAAPVPKSTAAGKKRGRPTKHEDEDEPPNDNEDDEEQPEEEAELKEPQPKRGRTARAAAATQKKDAPAVPENEAAPPKRRGRPPKGGETTRISRDDEAAAEQLEDELIETADEKTGAASNRKSKAPLTKKGKGKAAQEVPIDTKSDEGEQSERGKKYWLMKAEQEGHDVPIQAGGTFNTTFTIDDLRSKTEPEPWDGVRNPSAAKNMRDMKKGDLAFFYASGGKNPGIVGIMEIVQEASPDETAWNKSTAGFVEKEKDRDKWCVVHVVFRKKLSKPVYRSELQKHLGDGSLNKMQEFKAARLSVSKVSEDEWNFITENLVEGYEDGNDDEATDGMPQVPAGPKDPKDPGPPNGVEAAADAVAVGATDATATTTTKTPNDETAIQETTAVKESVPPNDVPAIMQSTEAEQPMTDIPAATSATSRRTSRAESRQPSVKPGGSRAGSRVGSLAPPAATSSRPGSSAGARARSRTPKPNTAAAAVEESTVMQTVVEEEHLAPA</sequence>
<comment type="caution">
    <text evidence="5">The sequence shown here is derived from an EMBL/GenBank/DDBJ whole genome shotgun (WGS) entry which is preliminary data.</text>
</comment>